<dbReference type="EMBL" id="CAMGYJ010000007">
    <property type="protein sequence ID" value="CAI0446827.1"/>
    <property type="molecule type" value="Genomic_DNA"/>
</dbReference>
<dbReference type="Pfam" id="PF13855">
    <property type="entry name" value="LRR_8"/>
    <property type="match status" value="1"/>
</dbReference>
<dbReference type="InterPro" id="IPR032675">
    <property type="entry name" value="LRR_dom_sf"/>
</dbReference>
<evidence type="ECO:0000256" key="4">
    <source>
        <dbReference type="ARBA" id="ARBA00038043"/>
    </source>
</evidence>
<evidence type="ECO:0000313" key="7">
    <source>
        <dbReference type="EMBL" id="CAI0446827.1"/>
    </source>
</evidence>
<dbReference type="Gene3D" id="3.80.10.10">
    <property type="entry name" value="Ribonuclease Inhibitor"/>
    <property type="match status" value="1"/>
</dbReference>
<evidence type="ECO:0000313" key="8">
    <source>
        <dbReference type="Proteomes" id="UP001154282"/>
    </source>
</evidence>
<dbReference type="InterPro" id="IPR013210">
    <property type="entry name" value="LRR_N_plant-typ"/>
</dbReference>
<dbReference type="PANTHER" id="PTHR48059:SF4">
    <property type="entry name" value="POLYGALACTURONASE INHIBITOR 1-RELATED"/>
    <property type="match status" value="1"/>
</dbReference>
<dbReference type="PANTHER" id="PTHR48059">
    <property type="entry name" value="POLYGALACTURONASE INHIBITOR 1"/>
    <property type="match status" value="1"/>
</dbReference>
<evidence type="ECO:0000256" key="3">
    <source>
        <dbReference type="ARBA" id="ARBA00022737"/>
    </source>
</evidence>
<evidence type="ECO:0000256" key="5">
    <source>
        <dbReference type="SAM" id="SignalP"/>
    </source>
</evidence>
<proteinExistence type="inferred from homology"/>
<dbReference type="PROSITE" id="PS51450">
    <property type="entry name" value="LRR"/>
    <property type="match status" value="1"/>
</dbReference>
<keyword evidence="3" id="KW-0677">Repeat</keyword>
<name>A0AAV0MKN7_9ROSI</name>
<dbReference type="InterPro" id="IPR051848">
    <property type="entry name" value="PGIP"/>
</dbReference>
<feature type="domain" description="Leucine-rich repeat-containing N-terminal plant-type" evidence="6">
    <location>
        <begin position="29"/>
        <end position="67"/>
    </location>
</feature>
<evidence type="ECO:0000259" key="6">
    <source>
        <dbReference type="Pfam" id="PF08263"/>
    </source>
</evidence>
<dbReference type="Proteomes" id="UP001154282">
    <property type="component" value="Unassembled WGS sequence"/>
</dbReference>
<accession>A0AAV0MKN7</accession>
<organism evidence="7 8">
    <name type="scientific">Linum tenue</name>
    <dbReference type="NCBI Taxonomy" id="586396"/>
    <lineage>
        <taxon>Eukaryota</taxon>
        <taxon>Viridiplantae</taxon>
        <taxon>Streptophyta</taxon>
        <taxon>Embryophyta</taxon>
        <taxon>Tracheophyta</taxon>
        <taxon>Spermatophyta</taxon>
        <taxon>Magnoliopsida</taxon>
        <taxon>eudicotyledons</taxon>
        <taxon>Gunneridae</taxon>
        <taxon>Pentapetalae</taxon>
        <taxon>rosids</taxon>
        <taxon>fabids</taxon>
        <taxon>Malpighiales</taxon>
        <taxon>Linaceae</taxon>
        <taxon>Linum</taxon>
    </lineage>
</organism>
<dbReference type="Pfam" id="PF00560">
    <property type="entry name" value="LRR_1"/>
    <property type="match status" value="2"/>
</dbReference>
<dbReference type="SUPFAM" id="SSF52058">
    <property type="entry name" value="L domain-like"/>
    <property type="match status" value="1"/>
</dbReference>
<feature type="chain" id="PRO_5043606109" description="Leucine-rich repeat-containing N-terminal plant-type domain-containing protein" evidence="5">
    <location>
        <begin position="23"/>
        <end position="333"/>
    </location>
</feature>
<keyword evidence="2" id="KW-0433">Leucine-rich repeat</keyword>
<comment type="similarity">
    <text evidence="4">Belongs to the polygalacturonase-inhibiting protein family.</text>
</comment>
<gene>
    <name evidence="7" type="ORF">LITE_LOCUS29168</name>
</gene>
<dbReference type="AlphaFoldDB" id="A0AAV0MKN7"/>
<evidence type="ECO:0000256" key="1">
    <source>
        <dbReference type="ARBA" id="ARBA00004196"/>
    </source>
</evidence>
<dbReference type="PRINTS" id="PR00019">
    <property type="entry name" value="LEURICHRPT"/>
</dbReference>
<feature type="signal peptide" evidence="5">
    <location>
        <begin position="1"/>
        <end position="22"/>
    </location>
</feature>
<reference evidence="7" key="1">
    <citation type="submission" date="2022-08" db="EMBL/GenBank/DDBJ databases">
        <authorList>
            <person name="Gutierrez-Valencia J."/>
        </authorList>
    </citation>
    <scope>NUCLEOTIDE SEQUENCE</scope>
</reference>
<evidence type="ECO:0000256" key="2">
    <source>
        <dbReference type="ARBA" id="ARBA00022614"/>
    </source>
</evidence>
<comment type="subcellular location">
    <subcellularLocation>
        <location evidence="1">Cell envelope</location>
    </subcellularLocation>
</comment>
<keyword evidence="5" id="KW-0732">Signal</keyword>
<sequence>MRGEVLLLRTLLLCLFLSAAVGKTERCNPRDKAALFKIKESFGNPYLLASWHPDADCCTSWYQVECDPTTNRITALTVFAGELSGQLPSAIGDLPFLQKLIFRKLTNVTGPVQPAIANLKYLNFLRLDRLNLTGPVPGWLSRLKNLTFLDLSFNSLTGSIPSELAELPNLDALHLDRNNLTGPIPASFGSFKGKFPSLYLSHNRLSGGIPPSLANYNNDFAIDLSRNQLQGDASVLFGAEKSVQSVDISRNLFEFDFSKVAVLPPNMTSLDMNHNKIYGSIPAAAVDSDLQFLNVSYNRLCGKIPTGGQLQSFDSSAYFHNRCLCGAPLESCK</sequence>
<comment type="caution">
    <text evidence="7">The sequence shown here is derived from an EMBL/GenBank/DDBJ whole genome shotgun (WGS) entry which is preliminary data.</text>
</comment>
<dbReference type="Pfam" id="PF08263">
    <property type="entry name" value="LRRNT_2"/>
    <property type="match status" value="1"/>
</dbReference>
<keyword evidence="8" id="KW-1185">Reference proteome</keyword>
<dbReference type="FunFam" id="3.80.10.10:FF:000348">
    <property type="entry name" value="Polygalacturonase inhibitor 1"/>
    <property type="match status" value="1"/>
</dbReference>
<protein>
    <recommendedName>
        <fullName evidence="6">Leucine-rich repeat-containing N-terminal plant-type domain-containing protein</fullName>
    </recommendedName>
</protein>
<dbReference type="InterPro" id="IPR001611">
    <property type="entry name" value="Leu-rich_rpt"/>
</dbReference>